<evidence type="ECO:0000313" key="4">
    <source>
        <dbReference type="EMBL" id="KAE9348084.1"/>
    </source>
</evidence>
<evidence type="ECO:0000256" key="1">
    <source>
        <dbReference type="SAM" id="MobiDB-lite"/>
    </source>
</evidence>
<dbReference type="InterPro" id="IPR052980">
    <property type="entry name" value="Crinkler_effector"/>
</dbReference>
<evidence type="ECO:0000313" key="3">
    <source>
        <dbReference type="EMBL" id="KAE9041710.1"/>
    </source>
</evidence>
<evidence type="ECO:0000313" key="5">
    <source>
        <dbReference type="Proteomes" id="UP000429607"/>
    </source>
</evidence>
<comment type="caution">
    <text evidence="3">The sequence shown here is derived from an EMBL/GenBank/DDBJ whole genome shotgun (WGS) entry which is preliminary data.</text>
</comment>
<evidence type="ECO:0000313" key="6">
    <source>
        <dbReference type="Proteomes" id="UP000434957"/>
    </source>
</evidence>
<dbReference type="PANTHER" id="PTHR33129">
    <property type="entry name" value="PROTEIN KINASE DOMAIN-CONTAINING PROTEIN-RELATED"/>
    <property type="match status" value="1"/>
</dbReference>
<proteinExistence type="predicted"/>
<keyword evidence="6" id="KW-1185">Reference proteome</keyword>
<dbReference type="EMBL" id="QXFU01000300">
    <property type="protein sequence ID" value="KAE9037375.1"/>
    <property type="molecule type" value="Genomic_DNA"/>
</dbReference>
<evidence type="ECO:0000313" key="7">
    <source>
        <dbReference type="Proteomes" id="UP000435112"/>
    </source>
</evidence>
<feature type="compositionally biased region" description="Polar residues" evidence="1">
    <location>
        <begin position="348"/>
        <end position="360"/>
    </location>
</feature>
<dbReference type="EMBL" id="QXFV01000306">
    <property type="protein sequence ID" value="KAE9041710.1"/>
    <property type="molecule type" value="Genomic_DNA"/>
</dbReference>
<reference evidence="5 7" key="1">
    <citation type="submission" date="2018-09" db="EMBL/GenBank/DDBJ databases">
        <title>Genomic investigation of the strawberry pathogen Phytophthora fragariae indicates pathogenicity is determined by transcriptional variation in three key races.</title>
        <authorList>
            <person name="Adams T.M."/>
            <person name="Armitage A.D."/>
            <person name="Sobczyk M.K."/>
            <person name="Bates H.J."/>
            <person name="Dunwell J.M."/>
            <person name="Nellist C.F."/>
            <person name="Harrison R.J."/>
        </authorList>
    </citation>
    <scope>NUCLEOTIDE SEQUENCE [LARGE SCALE GENOMIC DNA]</scope>
    <source>
        <strain evidence="3 5">SCRP249</strain>
        <strain evidence="2 7">SCRP324</strain>
        <strain evidence="4 6">SCRP333</strain>
    </source>
</reference>
<dbReference type="PANTHER" id="PTHR33129:SF1">
    <property type="entry name" value="ATP-BINDING PROTEIN"/>
    <property type="match status" value="1"/>
</dbReference>
<sequence length="468" mass="52388">MQFKYMYRQPVFYVRECYPVYYELVDRLLEQGALAVTVTGTPGIGKSLFFAYFFLRLGAENNTTTIIAASFNTHSTMTEVAVWKGGRKLSQTTNWSSMDEIIQHAEIRATDGVIYLYDGPPPNRPVRFQMVCFTSPNDDWFDVLNRSEWHPVLVMPLWELEELQTAAYEANLTLTPPLSSETQRNPEKGTSTALLEPDIVNVADVIEQRFRIFGGVARECLSEDEDFVGRRLTLIQETIAKVDYVPNLRRVLEATDNCICHWVPNPTDPQQRHSIAEPTTFVKRLLMQRLDEIPTDDADKVLYCLRDAVAAASFRGTLFEIGVLEELNNGCALTARQLSGGGPKTSECDNSPPSRTVSSTATAKRISPLQAASSMFPAETFAPINSFYCPKPSGTTSTNERGILWLLLVTVEQTHPVNGEELAKTLKLLGVLETIKKDPQRAALAFVVPEENFSSFGSISRYQTTRTT</sequence>
<evidence type="ECO:0000313" key="2">
    <source>
        <dbReference type="EMBL" id="KAE9037375.1"/>
    </source>
</evidence>
<gene>
    <name evidence="3" type="ORF">PR001_g6501</name>
    <name evidence="2" type="ORF">PR002_g6610</name>
    <name evidence="4" type="ORF">PR003_g6598</name>
</gene>
<accession>A0A6A3N896</accession>
<feature type="region of interest" description="Disordered" evidence="1">
    <location>
        <begin position="339"/>
        <end position="360"/>
    </location>
</feature>
<dbReference type="OrthoDB" id="98369at2759"/>
<dbReference type="Proteomes" id="UP000434957">
    <property type="component" value="Unassembled WGS sequence"/>
</dbReference>
<organism evidence="3 5">
    <name type="scientific">Phytophthora rubi</name>
    <dbReference type="NCBI Taxonomy" id="129364"/>
    <lineage>
        <taxon>Eukaryota</taxon>
        <taxon>Sar</taxon>
        <taxon>Stramenopiles</taxon>
        <taxon>Oomycota</taxon>
        <taxon>Peronosporomycetes</taxon>
        <taxon>Peronosporales</taxon>
        <taxon>Peronosporaceae</taxon>
        <taxon>Phytophthora</taxon>
    </lineage>
</organism>
<name>A0A6A3N896_9STRA</name>
<dbReference type="Proteomes" id="UP000429607">
    <property type="component" value="Unassembled WGS sequence"/>
</dbReference>
<dbReference type="AlphaFoldDB" id="A0A6A3N896"/>
<dbReference type="EMBL" id="QXFT01000296">
    <property type="protein sequence ID" value="KAE9348084.1"/>
    <property type="molecule type" value="Genomic_DNA"/>
</dbReference>
<protein>
    <submittedName>
        <fullName evidence="3">Uncharacterized protein</fullName>
    </submittedName>
</protein>
<dbReference type="Proteomes" id="UP000435112">
    <property type="component" value="Unassembled WGS sequence"/>
</dbReference>